<comment type="caution">
    <text evidence="2">The sequence shown here is derived from an EMBL/GenBank/DDBJ whole genome shotgun (WGS) entry which is preliminary data.</text>
</comment>
<gene>
    <name evidence="2" type="ORF">AVEN_88584_1</name>
</gene>
<sequence>MNIIEDIRDALLHAVEKKSPSPRTPMDLLTALQDSCPIYDEEFTRELLGAIKEERKREFERECEKEDREREREKEEREREREREREEHARERDRAFELQKLELVARDAREQPVESMQILDQPVKSRMHDVM</sequence>
<accession>A0A4Y2QKL8</accession>
<name>A0A4Y2QKL8_ARAVE</name>
<proteinExistence type="predicted"/>
<protein>
    <submittedName>
        <fullName evidence="2">Uncharacterized protein</fullName>
    </submittedName>
</protein>
<dbReference type="Proteomes" id="UP000499080">
    <property type="component" value="Unassembled WGS sequence"/>
</dbReference>
<organism evidence="2 3">
    <name type="scientific">Araneus ventricosus</name>
    <name type="common">Orbweaver spider</name>
    <name type="synonym">Epeira ventricosa</name>
    <dbReference type="NCBI Taxonomy" id="182803"/>
    <lineage>
        <taxon>Eukaryota</taxon>
        <taxon>Metazoa</taxon>
        <taxon>Ecdysozoa</taxon>
        <taxon>Arthropoda</taxon>
        <taxon>Chelicerata</taxon>
        <taxon>Arachnida</taxon>
        <taxon>Araneae</taxon>
        <taxon>Araneomorphae</taxon>
        <taxon>Entelegynae</taxon>
        <taxon>Araneoidea</taxon>
        <taxon>Araneidae</taxon>
        <taxon>Araneus</taxon>
    </lineage>
</organism>
<dbReference type="AlphaFoldDB" id="A0A4Y2QKL8"/>
<reference evidence="2 3" key="1">
    <citation type="journal article" date="2019" name="Sci. Rep.">
        <title>Orb-weaving spider Araneus ventricosus genome elucidates the spidroin gene catalogue.</title>
        <authorList>
            <person name="Kono N."/>
            <person name="Nakamura H."/>
            <person name="Ohtoshi R."/>
            <person name="Moran D.A.P."/>
            <person name="Shinohara A."/>
            <person name="Yoshida Y."/>
            <person name="Fujiwara M."/>
            <person name="Mori M."/>
            <person name="Tomita M."/>
            <person name="Arakawa K."/>
        </authorList>
    </citation>
    <scope>NUCLEOTIDE SEQUENCE [LARGE SCALE GENOMIC DNA]</scope>
</reference>
<evidence type="ECO:0000313" key="3">
    <source>
        <dbReference type="Proteomes" id="UP000499080"/>
    </source>
</evidence>
<feature type="region of interest" description="Disordered" evidence="1">
    <location>
        <begin position="108"/>
        <end position="131"/>
    </location>
</feature>
<feature type="region of interest" description="Disordered" evidence="1">
    <location>
        <begin position="57"/>
        <end position="92"/>
    </location>
</feature>
<dbReference type="EMBL" id="BGPR01014124">
    <property type="protein sequence ID" value="GBN63840.1"/>
    <property type="molecule type" value="Genomic_DNA"/>
</dbReference>
<keyword evidence="3" id="KW-1185">Reference proteome</keyword>
<evidence type="ECO:0000256" key="1">
    <source>
        <dbReference type="SAM" id="MobiDB-lite"/>
    </source>
</evidence>
<dbReference type="OrthoDB" id="10006939at2759"/>
<evidence type="ECO:0000313" key="2">
    <source>
        <dbReference type="EMBL" id="GBN63840.1"/>
    </source>
</evidence>